<feature type="region of interest" description="Disordered" evidence="1">
    <location>
        <begin position="106"/>
        <end position="138"/>
    </location>
</feature>
<accession>A0ABT6MFP3</accession>
<dbReference type="RefSeq" id="WP_280762422.1">
    <property type="nucleotide sequence ID" value="NZ_JARXVC010000013.1"/>
</dbReference>
<evidence type="ECO:0000313" key="2">
    <source>
        <dbReference type="EMBL" id="MDH6283141.1"/>
    </source>
</evidence>
<comment type="caution">
    <text evidence="2">The sequence shown here is derived from an EMBL/GenBank/DDBJ whole genome shotgun (WGS) entry which is preliminary data.</text>
</comment>
<sequence>MTMEVSAGASLSSQGARALTDRIRAGVEAVWQLVEQAYVSRAWAVLGYTSWDDYCTREFGTSRIRLPREERQEVVASLRESGLSLRAIAAATGVDRKTLRRDLEQVGEMGPPESGMNSITGTDGKTYMPKPHPEPASAADDRFISQDELDELNQPPPRPPKRKPLNESFFQAQYDMRKAIERVHRLTDDDRFHTHKHALAGSHGEDLKRAAALLQEAIERINGDR</sequence>
<protein>
    <submittedName>
        <fullName evidence="2">Transposase-like protein</fullName>
    </submittedName>
</protein>
<organism evidence="2 3">
    <name type="scientific">Prescottella agglutinans</name>
    <dbReference type="NCBI Taxonomy" id="1644129"/>
    <lineage>
        <taxon>Bacteria</taxon>
        <taxon>Bacillati</taxon>
        <taxon>Actinomycetota</taxon>
        <taxon>Actinomycetes</taxon>
        <taxon>Mycobacteriales</taxon>
        <taxon>Nocardiaceae</taxon>
        <taxon>Prescottella</taxon>
    </lineage>
</organism>
<reference evidence="2 3" key="1">
    <citation type="submission" date="2023-04" db="EMBL/GenBank/DDBJ databases">
        <title>Forest soil microbial communities from Buena Vista Peninsula, Colon Province, Panama.</title>
        <authorList>
            <person name="Bouskill N."/>
        </authorList>
    </citation>
    <scope>NUCLEOTIDE SEQUENCE [LARGE SCALE GENOMIC DNA]</scope>
    <source>
        <strain evidence="2 3">CFH S0262</strain>
    </source>
</reference>
<evidence type="ECO:0000256" key="1">
    <source>
        <dbReference type="SAM" id="MobiDB-lite"/>
    </source>
</evidence>
<proteinExistence type="predicted"/>
<evidence type="ECO:0000313" key="3">
    <source>
        <dbReference type="Proteomes" id="UP001160334"/>
    </source>
</evidence>
<dbReference type="EMBL" id="JARXVC010000013">
    <property type="protein sequence ID" value="MDH6283141.1"/>
    <property type="molecule type" value="Genomic_DNA"/>
</dbReference>
<keyword evidence="3" id="KW-1185">Reference proteome</keyword>
<gene>
    <name evidence="2" type="ORF">M2280_004384</name>
</gene>
<dbReference type="Proteomes" id="UP001160334">
    <property type="component" value="Unassembled WGS sequence"/>
</dbReference>
<name>A0ABT6MFP3_9NOCA</name>